<evidence type="ECO:0000313" key="2">
    <source>
        <dbReference type="Proteomes" id="UP000244898"/>
    </source>
</evidence>
<reference evidence="2" key="1">
    <citation type="submission" date="2018-03" db="EMBL/GenBank/DDBJ databases">
        <authorList>
            <person name="Rodrigo-Torres L."/>
            <person name="Arahal R. D."/>
            <person name="Lucena T."/>
        </authorList>
    </citation>
    <scope>NUCLEOTIDE SEQUENCE [LARGE SCALE GENOMIC DNA]</scope>
    <source>
        <strain evidence="2">CECT 7615</strain>
    </source>
</reference>
<proteinExistence type="predicted"/>
<dbReference type="RefSeq" id="WP_108792643.1">
    <property type="nucleotide sequence ID" value="NZ_ONZG01000024.1"/>
</dbReference>
<dbReference type="Proteomes" id="UP000244898">
    <property type="component" value="Unassembled WGS sequence"/>
</dbReference>
<sequence length="102" mass="11377">MTDVNLLELVFPDHTSRIHQMRRNLSGFDVLCQDFDLLSDELKKHSANSSSACQFPTNPITESLDGLVEEIAEQLSEVVHSQVVPKAISEVVPVFIQARAKD</sequence>
<organism evidence="1 2">
    <name type="scientific">Falsiruegeria mediterranea M17</name>
    <dbReference type="NCBI Taxonomy" id="1200281"/>
    <lineage>
        <taxon>Bacteria</taxon>
        <taxon>Pseudomonadati</taxon>
        <taxon>Pseudomonadota</taxon>
        <taxon>Alphaproteobacteria</taxon>
        <taxon>Rhodobacterales</taxon>
        <taxon>Roseobacteraceae</taxon>
        <taxon>Falsiruegeria</taxon>
    </lineage>
</organism>
<accession>A0A2R8CG59</accession>
<name>A0A2R8CG59_9RHOB</name>
<dbReference type="AlphaFoldDB" id="A0A2R8CG59"/>
<protein>
    <submittedName>
        <fullName evidence="1">Uncharacterized protein</fullName>
    </submittedName>
</protein>
<dbReference type="EMBL" id="ONZG01000024">
    <property type="protein sequence ID" value="SPJ31434.1"/>
    <property type="molecule type" value="Genomic_DNA"/>
</dbReference>
<evidence type="ECO:0000313" key="1">
    <source>
        <dbReference type="EMBL" id="SPJ31434.1"/>
    </source>
</evidence>
<gene>
    <name evidence="1" type="ORF">TRM7615_04977</name>
</gene>
<keyword evidence="2" id="KW-1185">Reference proteome</keyword>